<organism evidence="1 2">
    <name type="scientific">Aspergillus violaceofuscus (strain CBS 115571)</name>
    <dbReference type="NCBI Taxonomy" id="1450538"/>
    <lineage>
        <taxon>Eukaryota</taxon>
        <taxon>Fungi</taxon>
        <taxon>Dikarya</taxon>
        <taxon>Ascomycota</taxon>
        <taxon>Pezizomycotina</taxon>
        <taxon>Eurotiomycetes</taxon>
        <taxon>Eurotiomycetidae</taxon>
        <taxon>Eurotiales</taxon>
        <taxon>Aspergillaceae</taxon>
        <taxon>Aspergillus</taxon>
    </lineage>
</organism>
<dbReference type="PANTHER" id="PTHR21310">
    <property type="entry name" value="AMINOGLYCOSIDE PHOSPHOTRANSFERASE-RELATED-RELATED"/>
    <property type="match status" value="1"/>
</dbReference>
<dbReference type="AlphaFoldDB" id="A0A2V5GTG0"/>
<protein>
    <recommendedName>
        <fullName evidence="3">Aminoglycoside phosphotransferase domain-containing protein</fullName>
    </recommendedName>
</protein>
<name>A0A2V5GTG0_ASPV1</name>
<keyword evidence="2" id="KW-1185">Reference proteome</keyword>
<reference evidence="1 2" key="1">
    <citation type="submission" date="2018-02" db="EMBL/GenBank/DDBJ databases">
        <title>The genomes of Aspergillus section Nigri reveals drivers in fungal speciation.</title>
        <authorList>
            <consortium name="DOE Joint Genome Institute"/>
            <person name="Vesth T.C."/>
            <person name="Nybo J."/>
            <person name="Theobald S."/>
            <person name="Brandl J."/>
            <person name="Frisvad J.C."/>
            <person name="Nielsen K.F."/>
            <person name="Lyhne E.K."/>
            <person name="Kogle M.E."/>
            <person name="Kuo A."/>
            <person name="Riley R."/>
            <person name="Clum A."/>
            <person name="Nolan M."/>
            <person name="Lipzen A."/>
            <person name="Salamov A."/>
            <person name="Henrissat B."/>
            <person name="Wiebenga A."/>
            <person name="De vries R.P."/>
            <person name="Grigoriev I.V."/>
            <person name="Mortensen U.H."/>
            <person name="Andersen M.R."/>
            <person name="Baker S.E."/>
        </authorList>
    </citation>
    <scope>NUCLEOTIDE SEQUENCE [LARGE SCALE GENOMIC DNA]</scope>
    <source>
        <strain evidence="1 2">CBS 115571</strain>
    </source>
</reference>
<proteinExistence type="predicted"/>
<sequence>MTTQPAVLPLLRGSITLDEALDQEEDMLLELSFPTSRVKFFVSLYSRRHDTATLVAEHSLLSRCDQCFVGEVKEWIHGSFNVCIPVRVEGRAKGLPRRVMIRFPLPYKVGEALNPDNVDEKLRCEPLPLSEYVSSSLMSRFLGYGVLGSPVYTRTHASHDENLLLVMDSLDDPEVQMLSETWNELLHDGAKTTNLYRDMSRIMLPLSQLPLLRIGSWTIDTNGVLQLTNRPLTLRLHQLDNAGIPTNMDRSLNYASADSYYHDILSCHDSRLRHQPNSMYDEDDGRAQMANLTMMRALLPQFTDRDLSHGPFFYRLTDLHQSNIFVDKDWNIKYLIDLEWACSLPAETMRPPYWLTGRPVDDILGEHLDTFSEAHGRFMDIFQAEEKRYLPLFDDSAYRTSIMRRGWEVGNFWYFHALDSPKGLFNVFRDHIQPRFAASQSADLTDSRIVSEYWSVDTMDVIEERLKAKETYENELRRRFQDTCDSA</sequence>
<evidence type="ECO:0000313" key="1">
    <source>
        <dbReference type="EMBL" id="PYI14151.1"/>
    </source>
</evidence>
<dbReference type="InterPro" id="IPR011009">
    <property type="entry name" value="Kinase-like_dom_sf"/>
</dbReference>
<dbReference type="SUPFAM" id="SSF56112">
    <property type="entry name" value="Protein kinase-like (PK-like)"/>
    <property type="match status" value="1"/>
</dbReference>
<accession>A0A2V5GTG0</accession>
<dbReference type="PANTHER" id="PTHR21310:SF37">
    <property type="entry name" value="AMINOGLYCOSIDE PHOSPHOTRANSFERASE DOMAIN-CONTAINING PROTEIN"/>
    <property type="match status" value="1"/>
</dbReference>
<dbReference type="STRING" id="1450538.A0A2V5GTG0"/>
<gene>
    <name evidence="1" type="ORF">BO99DRAFT_447091</name>
</gene>
<evidence type="ECO:0008006" key="3">
    <source>
        <dbReference type="Google" id="ProtNLM"/>
    </source>
</evidence>
<dbReference type="InterPro" id="IPR051678">
    <property type="entry name" value="AGP_Transferase"/>
</dbReference>
<dbReference type="EMBL" id="KZ825219">
    <property type="protein sequence ID" value="PYI14151.1"/>
    <property type="molecule type" value="Genomic_DNA"/>
</dbReference>
<evidence type="ECO:0000313" key="2">
    <source>
        <dbReference type="Proteomes" id="UP000249829"/>
    </source>
</evidence>
<dbReference type="Proteomes" id="UP000249829">
    <property type="component" value="Unassembled WGS sequence"/>
</dbReference>
<dbReference type="OMA" id="MDYIGNS"/>